<accession>A0A934S6E7</accession>
<proteinExistence type="predicted"/>
<name>A0A934S6E7_9BACT</name>
<dbReference type="Proteomes" id="UP000603141">
    <property type="component" value="Unassembled WGS sequence"/>
</dbReference>
<dbReference type="RefSeq" id="WP_200272612.1">
    <property type="nucleotide sequence ID" value="NZ_JAENIJ010000030.1"/>
</dbReference>
<comment type="caution">
    <text evidence="1">The sequence shown here is derived from an EMBL/GenBank/DDBJ whole genome shotgun (WGS) entry which is preliminary data.</text>
</comment>
<protein>
    <submittedName>
        <fullName evidence="1">Uncharacterized protein</fullName>
    </submittedName>
</protein>
<evidence type="ECO:0000313" key="2">
    <source>
        <dbReference type="Proteomes" id="UP000603141"/>
    </source>
</evidence>
<organism evidence="1 2">
    <name type="scientific">Luteolibacter pohnpeiensis</name>
    <dbReference type="NCBI Taxonomy" id="454153"/>
    <lineage>
        <taxon>Bacteria</taxon>
        <taxon>Pseudomonadati</taxon>
        <taxon>Verrucomicrobiota</taxon>
        <taxon>Verrucomicrobiia</taxon>
        <taxon>Verrucomicrobiales</taxon>
        <taxon>Verrucomicrobiaceae</taxon>
        <taxon>Luteolibacter</taxon>
    </lineage>
</organism>
<dbReference type="EMBL" id="JAENIJ010000030">
    <property type="protein sequence ID" value="MBK1883945.1"/>
    <property type="molecule type" value="Genomic_DNA"/>
</dbReference>
<feature type="non-terminal residue" evidence="1">
    <location>
        <position position="1"/>
    </location>
</feature>
<evidence type="ECO:0000313" key="1">
    <source>
        <dbReference type="EMBL" id="MBK1883945.1"/>
    </source>
</evidence>
<dbReference type="AlphaFoldDB" id="A0A934S6E7"/>
<keyword evidence="2" id="KW-1185">Reference proteome</keyword>
<reference evidence="1" key="1">
    <citation type="submission" date="2021-01" db="EMBL/GenBank/DDBJ databases">
        <title>Modified the classification status of verrucomicrobia.</title>
        <authorList>
            <person name="Feng X."/>
        </authorList>
    </citation>
    <scope>NUCLEOTIDE SEQUENCE</scope>
    <source>
        <strain evidence="1">KCTC 22041</strain>
    </source>
</reference>
<gene>
    <name evidence="1" type="ORF">JIN85_16115</name>
</gene>
<sequence length="65" mass="6995">STTQVLQTSTDLINWTDTEIPSATSGNVEITSDTPSAGYETVTVIISTEEAQSGKWFGRLSVTRD</sequence>